<dbReference type="Pfam" id="PF09551">
    <property type="entry name" value="Spore_II_R"/>
    <property type="match status" value="1"/>
</dbReference>
<keyword evidence="1" id="KW-1133">Transmembrane helix</keyword>
<name>A0A7X2MXL4_9CLOT</name>
<proteinExistence type="predicted"/>
<accession>A0A7X2MXL4</accession>
<feature type="transmembrane region" description="Helical" evidence="1">
    <location>
        <begin position="6"/>
        <end position="24"/>
    </location>
</feature>
<protein>
    <submittedName>
        <fullName evidence="2">Stage II sporulation protein R</fullName>
    </submittedName>
</protein>
<dbReference type="EMBL" id="VULX01000005">
    <property type="protein sequence ID" value="MSR90934.1"/>
    <property type="molecule type" value="Genomic_DNA"/>
</dbReference>
<comment type="caution">
    <text evidence="2">The sequence shown here is derived from an EMBL/GenBank/DDBJ whole genome shotgun (WGS) entry which is preliminary data.</text>
</comment>
<keyword evidence="1" id="KW-0812">Transmembrane</keyword>
<gene>
    <name evidence="2" type="primary">spoIIR</name>
    <name evidence="2" type="ORF">FYJ33_05810</name>
</gene>
<reference evidence="2 3" key="1">
    <citation type="submission" date="2019-08" db="EMBL/GenBank/DDBJ databases">
        <title>In-depth cultivation of the pig gut microbiome towards novel bacterial diversity and tailored functional studies.</title>
        <authorList>
            <person name="Wylensek D."/>
            <person name="Hitch T.C.A."/>
            <person name="Clavel T."/>
        </authorList>
    </citation>
    <scope>NUCLEOTIDE SEQUENCE [LARGE SCALE GENOMIC DNA]</scope>
    <source>
        <strain evidence="2 3">WCA-383-APC-5B</strain>
    </source>
</reference>
<evidence type="ECO:0000313" key="2">
    <source>
        <dbReference type="EMBL" id="MSR90934.1"/>
    </source>
</evidence>
<evidence type="ECO:0000313" key="3">
    <source>
        <dbReference type="Proteomes" id="UP000460287"/>
    </source>
</evidence>
<dbReference type="Proteomes" id="UP000460287">
    <property type="component" value="Unassembled WGS sequence"/>
</dbReference>
<dbReference type="AlphaFoldDB" id="A0A7X2MXL4"/>
<sequence>MKKKNFVFIIISVLLIMFIAMGVLNSGSLEKTNVYSCDTVDGVSSESDSEFVSRISTKLIRFHVIANSDSKEDQSLKLKIRDKILAYISPKLKSSSSLAESRKILKENDEEVKKIALKCISENGYNYGVKTTFDREDFPVKTYGNITLPQGNYEAYRLIIGSGKGKNWWCVMFPPLCFVDITKGQIAYDKNEKEMKRVLSDKDYKRINNEDKSNNKDKKIVYTFKIKEVIDNIVNMLEGNKQ</sequence>
<keyword evidence="1" id="KW-0472">Membrane</keyword>
<organism evidence="2 3">
    <name type="scientific">Inconstantimicrobium porci</name>
    <dbReference type="NCBI Taxonomy" id="2652291"/>
    <lineage>
        <taxon>Bacteria</taxon>
        <taxon>Bacillati</taxon>
        <taxon>Bacillota</taxon>
        <taxon>Clostridia</taxon>
        <taxon>Eubacteriales</taxon>
        <taxon>Clostridiaceae</taxon>
        <taxon>Inconstantimicrobium</taxon>
    </lineage>
</organism>
<dbReference type="NCBIfam" id="TIGR02837">
    <property type="entry name" value="spore_II_R"/>
    <property type="match status" value="1"/>
</dbReference>
<dbReference type="InterPro" id="IPR014202">
    <property type="entry name" value="Spore_II_R"/>
</dbReference>
<keyword evidence="3" id="KW-1185">Reference proteome</keyword>
<evidence type="ECO:0000256" key="1">
    <source>
        <dbReference type="SAM" id="Phobius"/>
    </source>
</evidence>
<dbReference type="RefSeq" id="WP_154530812.1">
    <property type="nucleotide sequence ID" value="NZ_JAQXTV010000120.1"/>
</dbReference>